<accession>A0A934IN16</accession>
<sequence length="122" mass="13342">MPRLKRRAEFKAVAKGVRVNRDAFTLQALRRAGDETVGDPAPRVGFTVTKKVGNAVVRNRIKRRLRALSDRMRDDFSASTDYVIVARRAALDAPFAGLGDDLAAALEAAGAKLNRPAVRKRA</sequence>
<keyword evidence="6 7" id="KW-0694">RNA-binding</keyword>
<dbReference type="AlphaFoldDB" id="A0A934IN16"/>
<dbReference type="GO" id="GO:0000049">
    <property type="term" value="F:tRNA binding"/>
    <property type="evidence" value="ECO:0007669"/>
    <property type="project" value="UniProtKB-UniRule"/>
</dbReference>
<comment type="catalytic activity">
    <reaction evidence="7">
        <text>Endonucleolytic cleavage of RNA, removing 5'-extranucleotides from tRNA precursor.</text>
        <dbReference type="EC" id="3.1.26.5"/>
    </reaction>
</comment>
<dbReference type="PANTHER" id="PTHR33992">
    <property type="entry name" value="RIBONUCLEASE P PROTEIN COMPONENT"/>
    <property type="match status" value="1"/>
</dbReference>
<keyword evidence="5 7" id="KW-0378">Hydrolase</keyword>
<keyword evidence="3 7" id="KW-0540">Nuclease</keyword>
<dbReference type="NCBIfam" id="TIGR00188">
    <property type="entry name" value="rnpA"/>
    <property type="match status" value="1"/>
</dbReference>
<evidence type="ECO:0000313" key="10">
    <source>
        <dbReference type="Proteomes" id="UP000609531"/>
    </source>
</evidence>
<dbReference type="Pfam" id="PF00825">
    <property type="entry name" value="Ribonuclease_P"/>
    <property type="match status" value="1"/>
</dbReference>
<dbReference type="InterPro" id="IPR020539">
    <property type="entry name" value="RNase_P_CS"/>
</dbReference>
<dbReference type="Proteomes" id="UP000609531">
    <property type="component" value="Unassembled WGS sequence"/>
</dbReference>
<comment type="similarity">
    <text evidence="7">Belongs to the RnpA family.</text>
</comment>
<comment type="caution">
    <text evidence="9">The sequence shown here is derived from an EMBL/GenBank/DDBJ whole genome shotgun (WGS) entry which is preliminary data.</text>
</comment>
<reference evidence="9" key="1">
    <citation type="submission" date="2020-12" db="EMBL/GenBank/DDBJ databases">
        <title>Bacterial taxonomy.</title>
        <authorList>
            <person name="Pan X."/>
        </authorList>
    </citation>
    <scope>NUCLEOTIDE SEQUENCE</scope>
    <source>
        <strain evidence="9">B2012</strain>
    </source>
</reference>
<protein>
    <recommendedName>
        <fullName evidence="7 8">Ribonuclease P protein component</fullName>
        <shortName evidence="7">RNase P protein</shortName>
        <shortName evidence="7">RNaseP protein</shortName>
        <ecNumber evidence="7 8">3.1.26.5</ecNumber>
    </recommendedName>
    <alternativeName>
        <fullName evidence="7">Protein C5</fullName>
    </alternativeName>
</protein>
<dbReference type="SUPFAM" id="SSF54211">
    <property type="entry name" value="Ribosomal protein S5 domain 2-like"/>
    <property type="match status" value="1"/>
</dbReference>
<dbReference type="InterPro" id="IPR000100">
    <property type="entry name" value="RNase_P"/>
</dbReference>
<keyword evidence="10" id="KW-1185">Reference proteome</keyword>
<keyword evidence="2 7" id="KW-0819">tRNA processing</keyword>
<organism evidence="9 10">
    <name type="scientific">Acuticoccus mangrovi</name>
    <dbReference type="NCBI Taxonomy" id="2796142"/>
    <lineage>
        <taxon>Bacteria</taxon>
        <taxon>Pseudomonadati</taxon>
        <taxon>Pseudomonadota</taxon>
        <taxon>Alphaproteobacteria</taxon>
        <taxon>Hyphomicrobiales</taxon>
        <taxon>Amorphaceae</taxon>
        <taxon>Acuticoccus</taxon>
    </lineage>
</organism>
<dbReference type="InterPro" id="IPR014721">
    <property type="entry name" value="Ribsml_uS5_D2-typ_fold_subgr"/>
</dbReference>
<dbReference type="GO" id="GO:0001682">
    <property type="term" value="P:tRNA 5'-leader removal"/>
    <property type="evidence" value="ECO:0007669"/>
    <property type="project" value="UniProtKB-UniRule"/>
</dbReference>
<evidence type="ECO:0000256" key="7">
    <source>
        <dbReference type="HAMAP-Rule" id="MF_00227"/>
    </source>
</evidence>
<evidence type="ECO:0000256" key="1">
    <source>
        <dbReference type="ARBA" id="ARBA00002663"/>
    </source>
</evidence>
<dbReference type="PANTHER" id="PTHR33992:SF1">
    <property type="entry name" value="RIBONUCLEASE P PROTEIN COMPONENT"/>
    <property type="match status" value="1"/>
</dbReference>
<dbReference type="HAMAP" id="MF_00227">
    <property type="entry name" value="RNase_P"/>
    <property type="match status" value="1"/>
</dbReference>
<evidence type="ECO:0000256" key="2">
    <source>
        <dbReference type="ARBA" id="ARBA00022694"/>
    </source>
</evidence>
<dbReference type="GO" id="GO:0004526">
    <property type="term" value="F:ribonuclease P activity"/>
    <property type="evidence" value="ECO:0007669"/>
    <property type="project" value="UniProtKB-UniRule"/>
</dbReference>
<proteinExistence type="inferred from homology"/>
<name>A0A934IN16_9HYPH</name>
<evidence type="ECO:0000256" key="3">
    <source>
        <dbReference type="ARBA" id="ARBA00022722"/>
    </source>
</evidence>
<keyword evidence="4 7" id="KW-0255">Endonuclease</keyword>
<dbReference type="EMBL" id="JAEKJA010000005">
    <property type="protein sequence ID" value="MBJ3775388.1"/>
    <property type="molecule type" value="Genomic_DNA"/>
</dbReference>
<dbReference type="EC" id="3.1.26.5" evidence="7 8"/>
<dbReference type="GO" id="GO:0030677">
    <property type="term" value="C:ribonuclease P complex"/>
    <property type="evidence" value="ECO:0007669"/>
    <property type="project" value="TreeGrafter"/>
</dbReference>
<evidence type="ECO:0000256" key="5">
    <source>
        <dbReference type="ARBA" id="ARBA00022801"/>
    </source>
</evidence>
<comment type="subunit">
    <text evidence="7">Consists of a catalytic RNA component (M1 or rnpB) and a protein subunit.</text>
</comment>
<dbReference type="Gene3D" id="3.30.230.10">
    <property type="match status" value="1"/>
</dbReference>
<dbReference type="InterPro" id="IPR020568">
    <property type="entry name" value="Ribosomal_Su5_D2-typ_SF"/>
</dbReference>
<comment type="function">
    <text evidence="1 7">RNaseP catalyzes the removal of the 5'-leader sequence from pre-tRNA to produce the mature 5'-terminus. It can also cleave other RNA substrates such as 4.5S RNA. The protein component plays an auxiliary but essential role in vivo by binding to the 5'-leader sequence and broadening the substrate specificity of the ribozyme.</text>
</comment>
<gene>
    <name evidence="7 9" type="primary">rnpA</name>
    <name evidence="9" type="ORF">JCR33_06800</name>
</gene>
<evidence type="ECO:0000256" key="6">
    <source>
        <dbReference type="ARBA" id="ARBA00022884"/>
    </source>
</evidence>
<dbReference type="PROSITE" id="PS00648">
    <property type="entry name" value="RIBONUCLEASE_P"/>
    <property type="match status" value="1"/>
</dbReference>
<dbReference type="RefSeq" id="WP_198881290.1">
    <property type="nucleotide sequence ID" value="NZ_JAEKJA010000005.1"/>
</dbReference>
<evidence type="ECO:0000313" key="9">
    <source>
        <dbReference type="EMBL" id="MBJ3775388.1"/>
    </source>
</evidence>
<evidence type="ECO:0000256" key="4">
    <source>
        <dbReference type="ARBA" id="ARBA00022759"/>
    </source>
</evidence>
<evidence type="ECO:0000256" key="8">
    <source>
        <dbReference type="NCBIfam" id="TIGR00188"/>
    </source>
</evidence>
<dbReference type="GO" id="GO:0042781">
    <property type="term" value="F:3'-tRNA processing endoribonuclease activity"/>
    <property type="evidence" value="ECO:0007669"/>
    <property type="project" value="TreeGrafter"/>
</dbReference>